<sequence>IVTTLAIWGTISIIWQVWNAVRPKRDDLSCACGESIAEARTRNCIYDPLQLAWLPPHCRDDETTEQFRNAAPAEFQYNGTWPYYREINNILHRISEDEVALMADTGEVYHTIHAYHLSHCAYNWIKEVRAPETGIVIPRRARGIQHAHHCAVVATENVTLDLIDTASKVRLN</sequence>
<protein>
    <submittedName>
        <fullName evidence="2">Uncharacterized protein</fullName>
    </submittedName>
</protein>
<keyword evidence="1" id="KW-0732">Signal</keyword>
<proteinExistence type="predicted"/>
<dbReference type="InterPro" id="IPR053008">
    <property type="entry name" value="Phomopsin_biosynth_assoc"/>
</dbReference>
<dbReference type="OrthoDB" id="3649716at2759"/>
<feature type="chain" id="PRO_5025423789" evidence="1">
    <location>
        <begin position="21"/>
        <end position="172"/>
    </location>
</feature>
<feature type="non-terminal residue" evidence="2">
    <location>
        <position position="172"/>
    </location>
</feature>
<feature type="non-terminal residue" evidence="2">
    <location>
        <position position="1"/>
    </location>
</feature>
<reference evidence="2" key="1">
    <citation type="journal article" date="2020" name="Stud. Mycol.">
        <title>101 Dothideomycetes genomes: a test case for predicting lifestyles and emergence of pathogens.</title>
        <authorList>
            <person name="Haridas S."/>
            <person name="Albert R."/>
            <person name="Binder M."/>
            <person name="Bloem J."/>
            <person name="Labutti K."/>
            <person name="Salamov A."/>
            <person name="Andreopoulos B."/>
            <person name="Baker S."/>
            <person name="Barry K."/>
            <person name="Bills G."/>
            <person name="Bluhm B."/>
            <person name="Cannon C."/>
            <person name="Castanera R."/>
            <person name="Culley D."/>
            <person name="Daum C."/>
            <person name="Ezra D."/>
            <person name="Gonzalez J."/>
            <person name="Henrissat B."/>
            <person name="Kuo A."/>
            <person name="Liang C."/>
            <person name="Lipzen A."/>
            <person name="Lutzoni F."/>
            <person name="Magnuson J."/>
            <person name="Mondo S."/>
            <person name="Nolan M."/>
            <person name="Ohm R."/>
            <person name="Pangilinan J."/>
            <person name="Park H.-J."/>
            <person name="Ramirez L."/>
            <person name="Alfaro M."/>
            <person name="Sun H."/>
            <person name="Tritt A."/>
            <person name="Yoshinaga Y."/>
            <person name="Zwiers L.-H."/>
            <person name="Turgeon B."/>
            <person name="Goodwin S."/>
            <person name="Spatafora J."/>
            <person name="Crous P."/>
            <person name="Grigoriev I."/>
        </authorList>
    </citation>
    <scope>NUCLEOTIDE SEQUENCE</scope>
    <source>
        <strain evidence="2">SCOH1-5</strain>
    </source>
</reference>
<name>A0A6A6FW50_9PEZI</name>
<dbReference type="Proteomes" id="UP000799539">
    <property type="component" value="Unassembled WGS sequence"/>
</dbReference>
<accession>A0A6A6FW50</accession>
<gene>
    <name evidence="2" type="ORF">CERZMDRAFT_11100</name>
</gene>
<evidence type="ECO:0000256" key="1">
    <source>
        <dbReference type="SAM" id="SignalP"/>
    </source>
</evidence>
<dbReference type="EMBL" id="ML992662">
    <property type="protein sequence ID" value="KAF2217657.1"/>
    <property type="molecule type" value="Genomic_DNA"/>
</dbReference>
<dbReference type="PANTHER" id="PTHR35896">
    <property type="entry name" value="IG-LIKE DOMAIN-CONTAINING PROTEIN"/>
    <property type="match status" value="1"/>
</dbReference>
<keyword evidence="3" id="KW-1185">Reference proteome</keyword>
<feature type="signal peptide" evidence="1">
    <location>
        <begin position="1"/>
        <end position="20"/>
    </location>
</feature>
<evidence type="ECO:0000313" key="3">
    <source>
        <dbReference type="Proteomes" id="UP000799539"/>
    </source>
</evidence>
<dbReference type="PANTHER" id="PTHR35896:SF3">
    <property type="entry name" value="MAJOR FACILITATOR SUPERFAMILY TRANSPORTER"/>
    <property type="match status" value="1"/>
</dbReference>
<evidence type="ECO:0000313" key="2">
    <source>
        <dbReference type="EMBL" id="KAF2217657.1"/>
    </source>
</evidence>
<dbReference type="AlphaFoldDB" id="A0A6A6FW50"/>
<organism evidence="2 3">
    <name type="scientific">Cercospora zeae-maydis SCOH1-5</name>
    <dbReference type="NCBI Taxonomy" id="717836"/>
    <lineage>
        <taxon>Eukaryota</taxon>
        <taxon>Fungi</taxon>
        <taxon>Dikarya</taxon>
        <taxon>Ascomycota</taxon>
        <taxon>Pezizomycotina</taxon>
        <taxon>Dothideomycetes</taxon>
        <taxon>Dothideomycetidae</taxon>
        <taxon>Mycosphaerellales</taxon>
        <taxon>Mycosphaerellaceae</taxon>
        <taxon>Cercospora</taxon>
    </lineage>
</organism>